<dbReference type="EMBL" id="GL380262">
    <property type="protein sequence ID" value="EGT51491.1"/>
    <property type="molecule type" value="Genomic_DNA"/>
</dbReference>
<reference evidence="2" key="1">
    <citation type="submission" date="2011-07" db="EMBL/GenBank/DDBJ databases">
        <authorList>
            <consortium name="Caenorhabditis brenneri Sequencing and Analysis Consortium"/>
            <person name="Wilson R.K."/>
        </authorList>
    </citation>
    <scope>NUCLEOTIDE SEQUENCE [LARGE SCALE GENOMIC DNA]</scope>
    <source>
        <strain evidence="2">PB2801</strain>
    </source>
</reference>
<dbReference type="Proteomes" id="UP000008068">
    <property type="component" value="Unassembled WGS sequence"/>
</dbReference>
<proteinExistence type="predicted"/>
<dbReference type="HOGENOM" id="CLU_3162616_0_0_1"/>
<dbReference type="InParanoid" id="G0PD33"/>
<organism evidence="2">
    <name type="scientific">Caenorhabditis brenneri</name>
    <name type="common">Nematode worm</name>
    <dbReference type="NCBI Taxonomy" id="135651"/>
    <lineage>
        <taxon>Eukaryota</taxon>
        <taxon>Metazoa</taxon>
        <taxon>Ecdysozoa</taxon>
        <taxon>Nematoda</taxon>
        <taxon>Chromadorea</taxon>
        <taxon>Rhabditida</taxon>
        <taxon>Rhabditina</taxon>
        <taxon>Rhabditomorpha</taxon>
        <taxon>Rhabditoidea</taxon>
        <taxon>Rhabditidae</taxon>
        <taxon>Peloderinae</taxon>
        <taxon>Caenorhabditis</taxon>
    </lineage>
</organism>
<protein>
    <submittedName>
        <fullName evidence="1">Uncharacterized protein</fullName>
    </submittedName>
</protein>
<sequence length="48" mass="5686">MFQDLVNMIKHGRNRYFLSHFFSDNIFLQIELFCIPTDPPTTTPPDRA</sequence>
<keyword evidence="2" id="KW-1185">Reference proteome</keyword>
<name>G0PD33_CAEBE</name>
<accession>G0PD33</accession>
<evidence type="ECO:0000313" key="2">
    <source>
        <dbReference type="Proteomes" id="UP000008068"/>
    </source>
</evidence>
<evidence type="ECO:0000313" key="1">
    <source>
        <dbReference type="EMBL" id="EGT51491.1"/>
    </source>
</evidence>
<dbReference type="AlphaFoldDB" id="G0PD33"/>
<gene>
    <name evidence="1" type="ORF">CAEBREN_31607</name>
</gene>
<feature type="non-terminal residue" evidence="1">
    <location>
        <position position="48"/>
    </location>
</feature>